<dbReference type="PANTHER" id="PTHR45339:SF1">
    <property type="entry name" value="HYBRID SIGNAL TRANSDUCTION HISTIDINE KINASE J"/>
    <property type="match status" value="1"/>
</dbReference>
<sequence>MSPMTQPSSDSNTFYIIGIGASAGGVQALEAFFRSLPDKPGAAFVVVQHLSPNFRSMMTEIIQRQTKMPVYQIKDGISVEPSKVYVLPPGKLLVAENGRLRLQERTNSFDYPIDKFFKSIAQEWGEHTVVIVLSGTGSDGTEGLKAISQVGGIALVQSPETAQFTSMPNSAIPSGLVDEILSPEQLAQTVYDLVRFSENNPSYSFQDASLIDPEQLQRILDILAEKEEIDFSHYKVNTLARRINHRSSLTRSESLENYIRRLEESEEEQKLLRQDLLIGATCFFRDRQAWEHIEKRVLPQLIADLEPQQQLRIWVSACATGEEAYTMAILVNEAIEKSKKSIQVKIFATDLDTNALEVAARGVYPDTIVNDISPEILEKYFTFNTEHFQVKRFLREMLIIAPHDLTKNAGFSKMHLVSCRNVLIYMQPHLQQQVLRLLHFALAPQGVLFLGSSETLGDLKEEFVGSEPKWKIYRKRRDIPLSQAPITRQTLVTPIHSTIRSKARKNQFDRVLGDVFRYCLGERELSCLLVNRDNQLIRVFYNNANLLEYPVGEAVLDVTEIIHPNLKLPLSTALNRAKRDQEPVLYTGIKLNRDGNEENVTLKVGHDMNGRVVEDYLIVVLEVETQSSTPNVAALRFEVDAEAAQQITELEYELQQTRENLQVTIEELETTNEEQQATNEELLASNEELQSTNEELQSVNEELYTVNAEYQSKIQELTQLNNDIDNLLRSTDIGVVFLDRNLNIRKFTPAATRAINIRTSDINRPLAHFTHNLDRSNLVEVLQEVLDTEQAIETEVSIPSTGEKLLMRVNLYLRDNSSNDGVVLTFVNIDELKKVQEELHQANALLENLYATSPVGLSLHDQNLKYLRVNKALADINGLSIEEHIGKTVIDTLSDLAQSIESSLREVIRNGKAICDVEIEGTTPDKPDVGRCWTASYYPVNLVNGDRGVGTVVTDITERKRIQEELLRKNQALEDAIAVAQAADSANQAKSEFLANISHEIRTPMNAILGVSQLLLRTELDSRQRHLLGRLRVNGEKLLAIISDILDLSKIEARELRLKSEEFDLDILVENLINMFLTQAEEKGLKLISEISSNVPRKLIGDDFRLQQVLSNLLGNAIKFTETGQIAITISPEGESNYSSENPPQSSVKLRFSVQDTGIGIPSDQQENLFRPFTQVDGSTTRRYGGTGLGLTISRRIIELMQGKIGFESKLGEGSTFWFTVTFNYKQQEFPSPEQNLSLTDKPPVAEKGLRILVVEDYEDNRDVVVFMLQDLGYEVDAVENGQQALERLEQLDYGIVFMDCQMPIMDGYEATQLLRQREAEQDCHTIVIGLTANAMSEDRDKCLAAGMDDYLSKPVTIEDLDRMLKKWSAVSGG</sequence>
<dbReference type="Pfam" id="PF01339">
    <property type="entry name" value="CheB_methylest"/>
    <property type="match status" value="1"/>
</dbReference>
<dbReference type="SUPFAM" id="SSF55874">
    <property type="entry name" value="ATPase domain of HSP90 chaperone/DNA topoisomerase II/histidine kinase"/>
    <property type="match status" value="1"/>
</dbReference>
<comment type="catalytic activity">
    <reaction evidence="1">
        <text>ATP + protein L-histidine = ADP + protein N-phospho-L-histidine.</text>
        <dbReference type="EC" id="2.7.13.3"/>
    </reaction>
</comment>
<evidence type="ECO:0000256" key="6">
    <source>
        <dbReference type="ARBA" id="ARBA00022741"/>
    </source>
</evidence>
<feature type="active site" evidence="13">
    <location>
        <position position="139"/>
    </location>
</feature>
<keyword evidence="22" id="KW-1185">Reference proteome</keyword>
<dbReference type="CDD" id="cd00130">
    <property type="entry name" value="PAS"/>
    <property type="match status" value="1"/>
</dbReference>
<dbReference type="Gene3D" id="3.30.450.20">
    <property type="entry name" value="PAS domain"/>
    <property type="match status" value="2"/>
</dbReference>
<dbReference type="Pfam" id="PF00072">
    <property type="entry name" value="Response_reg"/>
    <property type="match status" value="1"/>
</dbReference>
<evidence type="ECO:0000259" key="18">
    <source>
        <dbReference type="PROSITE" id="PS50112"/>
    </source>
</evidence>
<dbReference type="GO" id="GO:0008984">
    <property type="term" value="F:protein-glutamate methylesterase activity"/>
    <property type="evidence" value="ECO:0007669"/>
    <property type="project" value="InterPro"/>
</dbReference>
<keyword evidence="8" id="KW-0067">ATP-binding</keyword>
<dbReference type="Gene3D" id="3.40.50.180">
    <property type="entry name" value="Methylesterase CheB, C-terminal domain"/>
    <property type="match status" value="1"/>
</dbReference>
<evidence type="ECO:0000313" key="21">
    <source>
        <dbReference type="EMBL" id="KST65882.1"/>
    </source>
</evidence>
<dbReference type="GO" id="GO:0005737">
    <property type="term" value="C:cytoplasm"/>
    <property type="evidence" value="ECO:0007669"/>
    <property type="project" value="InterPro"/>
</dbReference>
<dbReference type="InterPro" id="IPR036890">
    <property type="entry name" value="HATPase_C_sf"/>
</dbReference>
<dbReference type="PROSITE" id="PS50112">
    <property type="entry name" value="PAS"/>
    <property type="match status" value="1"/>
</dbReference>
<dbReference type="Pfam" id="PF00512">
    <property type="entry name" value="HisKA"/>
    <property type="match status" value="1"/>
</dbReference>
<dbReference type="InterPro" id="IPR022641">
    <property type="entry name" value="CheR_N"/>
</dbReference>
<dbReference type="InterPro" id="IPR013656">
    <property type="entry name" value="PAS_4"/>
</dbReference>
<keyword evidence="7" id="KW-0418">Kinase</keyword>
<dbReference type="GO" id="GO:0000155">
    <property type="term" value="F:phosphorelay sensor kinase activity"/>
    <property type="evidence" value="ECO:0007669"/>
    <property type="project" value="InterPro"/>
</dbReference>
<dbReference type="PROSITE" id="PS50123">
    <property type="entry name" value="CHER"/>
    <property type="match status" value="1"/>
</dbReference>
<keyword evidence="4 14" id="KW-0597">Phosphoprotein</keyword>
<dbReference type="Gene3D" id="3.40.50.2300">
    <property type="match status" value="1"/>
</dbReference>
<dbReference type="Pfam" id="PF02518">
    <property type="entry name" value="HATPase_c"/>
    <property type="match status" value="1"/>
</dbReference>
<dbReference type="InterPro" id="IPR003594">
    <property type="entry name" value="HATPase_dom"/>
</dbReference>
<dbReference type="EC" id="2.7.13.3" evidence="3"/>
<dbReference type="FunFam" id="1.10.287.130:FF:000002">
    <property type="entry name" value="Two-component osmosensing histidine kinase"/>
    <property type="match status" value="1"/>
</dbReference>
<comment type="similarity">
    <text evidence="2">In the N-terminal section; belongs to the phytochrome family.</text>
</comment>
<dbReference type="CDD" id="cd16434">
    <property type="entry name" value="CheB-CheR_fusion"/>
    <property type="match status" value="1"/>
</dbReference>
<dbReference type="PROSITE" id="PS50110">
    <property type="entry name" value="RESPONSE_REGULATORY"/>
    <property type="match status" value="1"/>
</dbReference>
<dbReference type="Gene3D" id="3.40.50.150">
    <property type="entry name" value="Vaccinia Virus protein VP39"/>
    <property type="match status" value="1"/>
</dbReference>
<dbReference type="SMART" id="SM00387">
    <property type="entry name" value="HATPase_c"/>
    <property type="match status" value="1"/>
</dbReference>
<feature type="domain" description="Response regulatory" evidence="17">
    <location>
        <begin position="1251"/>
        <end position="1369"/>
    </location>
</feature>
<dbReference type="Gene3D" id="1.10.287.130">
    <property type="match status" value="1"/>
</dbReference>
<dbReference type="GO" id="GO:0005524">
    <property type="term" value="F:ATP binding"/>
    <property type="evidence" value="ECO:0007669"/>
    <property type="project" value="UniProtKB-KW"/>
</dbReference>
<feature type="domain" description="CheR-type methyltransferase" evidence="20">
    <location>
        <begin position="204"/>
        <end position="478"/>
    </location>
</feature>
<evidence type="ECO:0000256" key="5">
    <source>
        <dbReference type="ARBA" id="ARBA00022679"/>
    </source>
</evidence>
<dbReference type="CDD" id="cd00082">
    <property type="entry name" value="HisKA"/>
    <property type="match status" value="1"/>
</dbReference>
<dbReference type="SMART" id="SM00388">
    <property type="entry name" value="HisKA"/>
    <property type="match status" value="1"/>
</dbReference>
<comment type="subunit">
    <text evidence="10">At low DSF concentrations, interacts with RpfF.</text>
</comment>
<dbReference type="SUPFAM" id="SSF53335">
    <property type="entry name" value="S-adenosyl-L-methionine-dependent methyltransferases"/>
    <property type="match status" value="1"/>
</dbReference>
<dbReference type="Pfam" id="PF03705">
    <property type="entry name" value="CheR_N"/>
    <property type="match status" value="1"/>
</dbReference>
<evidence type="ECO:0000259" key="16">
    <source>
        <dbReference type="PROSITE" id="PS50109"/>
    </source>
</evidence>
<dbReference type="EMBL" id="LMTZ01000102">
    <property type="protein sequence ID" value="KST65882.1"/>
    <property type="molecule type" value="Genomic_DNA"/>
</dbReference>
<dbReference type="InterPro" id="IPR035909">
    <property type="entry name" value="CheB_C"/>
</dbReference>
<evidence type="ECO:0000256" key="14">
    <source>
        <dbReference type="PROSITE-ProRule" id="PRU00169"/>
    </source>
</evidence>
<keyword evidence="5" id="KW-0808">Transferase</keyword>
<evidence type="ECO:0000256" key="9">
    <source>
        <dbReference type="ARBA" id="ARBA00023012"/>
    </source>
</evidence>
<dbReference type="InterPro" id="IPR000673">
    <property type="entry name" value="Sig_transdc_resp-reg_Me-estase"/>
</dbReference>
<dbReference type="InterPro" id="IPR036097">
    <property type="entry name" value="HisK_dim/P_sf"/>
</dbReference>
<evidence type="ECO:0000259" key="19">
    <source>
        <dbReference type="PROSITE" id="PS50122"/>
    </source>
</evidence>
<feature type="modified residue" description="4-aspartylphosphate" evidence="14">
    <location>
        <position position="1300"/>
    </location>
</feature>
<feature type="domain" description="CheB-type methylesterase" evidence="19">
    <location>
        <begin position="7"/>
        <end position="197"/>
    </location>
</feature>
<organism evidence="21 22">
    <name type="scientific">Mastigocoleus testarum BC008</name>
    <dbReference type="NCBI Taxonomy" id="371196"/>
    <lineage>
        <taxon>Bacteria</taxon>
        <taxon>Bacillati</taxon>
        <taxon>Cyanobacteriota</taxon>
        <taxon>Cyanophyceae</taxon>
        <taxon>Nostocales</taxon>
        <taxon>Hapalosiphonaceae</taxon>
        <taxon>Mastigocoleus</taxon>
    </lineage>
</organism>
<protein>
    <recommendedName>
        <fullName evidence="12">Circadian input-output histidine kinase CikA</fullName>
        <ecNumber evidence="3">2.7.13.3</ecNumber>
    </recommendedName>
    <alternativeName>
        <fullName evidence="11">Sensory/regulatory protein RpfC</fullName>
    </alternativeName>
</protein>
<evidence type="ECO:0000256" key="4">
    <source>
        <dbReference type="ARBA" id="ARBA00022553"/>
    </source>
</evidence>
<dbReference type="SMART" id="SM00448">
    <property type="entry name" value="REC"/>
    <property type="match status" value="1"/>
</dbReference>
<dbReference type="InterPro" id="IPR029063">
    <property type="entry name" value="SAM-dependent_MTases_sf"/>
</dbReference>
<dbReference type="Proteomes" id="UP000053372">
    <property type="component" value="Unassembled WGS sequence"/>
</dbReference>
<proteinExistence type="inferred from homology"/>
<feature type="domain" description="Histidine kinase" evidence="16">
    <location>
        <begin position="996"/>
        <end position="1225"/>
    </location>
</feature>
<comment type="caution">
    <text evidence="21">The sequence shown here is derived from an EMBL/GenBank/DDBJ whole genome shotgun (WGS) entry which is preliminary data.</text>
</comment>
<dbReference type="InterPro" id="IPR005467">
    <property type="entry name" value="His_kinase_dom"/>
</dbReference>
<dbReference type="OrthoDB" id="9799157at2"/>
<evidence type="ECO:0000256" key="11">
    <source>
        <dbReference type="ARBA" id="ARBA00068150"/>
    </source>
</evidence>
<keyword evidence="15" id="KW-0175">Coiled coil</keyword>
<dbReference type="SUPFAM" id="SSF47384">
    <property type="entry name" value="Homodimeric domain of signal transducing histidine kinase"/>
    <property type="match status" value="1"/>
</dbReference>
<dbReference type="SUPFAM" id="SSF47757">
    <property type="entry name" value="Chemotaxis receptor methyltransferase CheR, N-terminal domain"/>
    <property type="match status" value="1"/>
</dbReference>
<evidence type="ECO:0000256" key="8">
    <source>
        <dbReference type="ARBA" id="ARBA00022840"/>
    </source>
</evidence>
<feature type="active site" evidence="13">
    <location>
        <position position="22"/>
    </location>
</feature>
<evidence type="ECO:0000256" key="10">
    <source>
        <dbReference type="ARBA" id="ARBA00064003"/>
    </source>
</evidence>
<dbReference type="InterPro" id="IPR000014">
    <property type="entry name" value="PAS"/>
</dbReference>
<dbReference type="PANTHER" id="PTHR45339">
    <property type="entry name" value="HYBRID SIGNAL TRANSDUCTION HISTIDINE KINASE J"/>
    <property type="match status" value="1"/>
</dbReference>
<dbReference type="Pfam" id="PF13596">
    <property type="entry name" value="PAS_10"/>
    <property type="match status" value="1"/>
</dbReference>
<gene>
    <name evidence="21" type="ORF">BC008_23160</name>
</gene>
<evidence type="ECO:0000259" key="20">
    <source>
        <dbReference type="PROSITE" id="PS50123"/>
    </source>
</evidence>
<evidence type="ECO:0000259" key="17">
    <source>
        <dbReference type="PROSITE" id="PS50110"/>
    </source>
</evidence>
<dbReference type="PROSITE" id="PS50122">
    <property type="entry name" value="CHEB"/>
    <property type="match status" value="1"/>
</dbReference>
<keyword evidence="6" id="KW-0547">Nucleotide-binding</keyword>
<dbReference type="PRINTS" id="PR00996">
    <property type="entry name" value="CHERMTFRASE"/>
</dbReference>
<dbReference type="FunFam" id="3.30.565.10:FF:000010">
    <property type="entry name" value="Sensor histidine kinase RcsC"/>
    <property type="match status" value="1"/>
</dbReference>
<dbReference type="SMART" id="SM00138">
    <property type="entry name" value="MeTrc"/>
    <property type="match status" value="1"/>
</dbReference>
<dbReference type="InterPro" id="IPR035965">
    <property type="entry name" value="PAS-like_dom_sf"/>
</dbReference>
<feature type="active site" evidence="13">
    <location>
        <position position="49"/>
    </location>
</feature>
<dbReference type="InterPro" id="IPR011006">
    <property type="entry name" value="CheY-like_superfamily"/>
</dbReference>
<dbReference type="SUPFAM" id="SSF52738">
    <property type="entry name" value="Methylesterase CheB, C-terminal domain"/>
    <property type="match status" value="1"/>
</dbReference>
<reference evidence="21 22" key="1">
    <citation type="journal article" date="2015" name="Genome Announc.">
        <title>Draft Genome of the Euendolithic (true boring) Cyanobacterium Mastigocoleus testarum strain BC008.</title>
        <authorList>
            <person name="Guida B.S."/>
            <person name="Garcia-Pichel F."/>
        </authorList>
    </citation>
    <scope>NUCLEOTIDE SEQUENCE [LARGE SCALE GENOMIC DNA]</scope>
    <source>
        <strain evidence="21 22">BC008</strain>
    </source>
</reference>
<evidence type="ECO:0000256" key="2">
    <source>
        <dbReference type="ARBA" id="ARBA00006402"/>
    </source>
</evidence>
<dbReference type="CDD" id="cd17546">
    <property type="entry name" value="REC_hyHK_CKI1_RcsC-like"/>
    <property type="match status" value="1"/>
</dbReference>
<keyword evidence="9" id="KW-0902">Two-component regulatory system</keyword>
<evidence type="ECO:0000256" key="1">
    <source>
        <dbReference type="ARBA" id="ARBA00000085"/>
    </source>
</evidence>
<dbReference type="PROSITE" id="PS50109">
    <property type="entry name" value="HIS_KIN"/>
    <property type="match status" value="1"/>
</dbReference>
<dbReference type="GO" id="GO:0006935">
    <property type="term" value="P:chemotaxis"/>
    <property type="evidence" value="ECO:0007669"/>
    <property type="project" value="UniProtKB-UniRule"/>
</dbReference>
<dbReference type="Gene3D" id="3.30.565.10">
    <property type="entry name" value="Histidine kinase-like ATPase, C-terminal domain"/>
    <property type="match status" value="1"/>
</dbReference>
<evidence type="ECO:0000256" key="12">
    <source>
        <dbReference type="ARBA" id="ARBA00074306"/>
    </source>
</evidence>
<dbReference type="NCBIfam" id="TIGR00229">
    <property type="entry name" value="sensory_box"/>
    <property type="match status" value="1"/>
</dbReference>
<accession>A0A0V7ZN96</accession>
<feature type="coiled-coil region" evidence="15">
    <location>
        <begin position="640"/>
        <end position="730"/>
    </location>
</feature>
<keyword evidence="13" id="KW-0145">Chemotaxis</keyword>
<dbReference type="Pfam" id="PF01739">
    <property type="entry name" value="CheR"/>
    <property type="match status" value="1"/>
</dbReference>
<evidence type="ECO:0000256" key="7">
    <source>
        <dbReference type="ARBA" id="ARBA00022777"/>
    </source>
</evidence>
<dbReference type="InterPro" id="IPR000780">
    <property type="entry name" value="CheR_MeTrfase"/>
</dbReference>
<dbReference type="SUPFAM" id="SSF52172">
    <property type="entry name" value="CheY-like"/>
    <property type="match status" value="1"/>
</dbReference>
<dbReference type="InterPro" id="IPR001789">
    <property type="entry name" value="Sig_transdc_resp-reg_receiver"/>
</dbReference>
<keyword evidence="13" id="KW-0378">Hydrolase</keyword>
<dbReference type="GO" id="GO:0008757">
    <property type="term" value="F:S-adenosylmethionine-dependent methyltransferase activity"/>
    <property type="evidence" value="ECO:0007669"/>
    <property type="project" value="InterPro"/>
</dbReference>
<dbReference type="InterPro" id="IPR003661">
    <property type="entry name" value="HisK_dim/P_dom"/>
</dbReference>
<evidence type="ECO:0000256" key="13">
    <source>
        <dbReference type="PROSITE-ProRule" id="PRU00050"/>
    </source>
</evidence>
<dbReference type="SUPFAM" id="SSF55785">
    <property type="entry name" value="PYP-like sensor domain (PAS domain)"/>
    <property type="match status" value="2"/>
</dbReference>
<dbReference type="Pfam" id="PF08448">
    <property type="entry name" value="PAS_4"/>
    <property type="match status" value="1"/>
</dbReference>
<dbReference type="CDD" id="cd16922">
    <property type="entry name" value="HATPase_EvgS-ArcB-TorS-like"/>
    <property type="match status" value="1"/>
</dbReference>
<evidence type="ECO:0000256" key="15">
    <source>
        <dbReference type="SAM" id="Coils"/>
    </source>
</evidence>
<feature type="domain" description="PAS" evidence="18">
    <location>
        <begin position="842"/>
        <end position="911"/>
    </location>
</feature>
<evidence type="ECO:0000256" key="3">
    <source>
        <dbReference type="ARBA" id="ARBA00012438"/>
    </source>
</evidence>
<dbReference type="InterPro" id="IPR022642">
    <property type="entry name" value="CheR_C"/>
</dbReference>
<evidence type="ECO:0000313" key="22">
    <source>
        <dbReference type="Proteomes" id="UP000053372"/>
    </source>
</evidence>
<dbReference type="SMART" id="SM00091">
    <property type="entry name" value="PAS"/>
    <property type="match status" value="2"/>
</dbReference>
<dbReference type="GO" id="GO:0000156">
    <property type="term" value="F:phosphorelay response regulator activity"/>
    <property type="evidence" value="ECO:0007669"/>
    <property type="project" value="InterPro"/>
</dbReference>
<name>A0A0V7ZN96_9CYAN</name>